<dbReference type="InterPro" id="IPR032307">
    <property type="entry name" value="PepSY_TM-like_2"/>
</dbReference>
<dbReference type="PANTHER" id="PTHR40115:SF1">
    <property type="entry name" value="INNER MEMBRANE PROTEIN WITH PEPSY TM HELIX"/>
    <property type="match status" value="1"/>
</dbReference>
<organism evidence="2 3">
    <name type="scientific">Phenylobacterium zucineum (strain HLK1)</name>
    <dbReference type="NCBI Taxonomy" id="450851"/>
    <lineage>
        <taxon>Bacteria</taxon>
        <taxon>Pseudomonadati</taxon>
        <taxon>Pseudomonadota</taxon>
        <taxon>Alphaproteobacteria</taxon>
        <taxon>Caulobacterales</taxon>
        <taxon>Caulobacteraceae</taxon>
        <taxon>Phenylobacterium</taxon>
    </lineage>
</organism>
<feature type="transmembrane region" description="Helical" evidence="1">
    <location>
        <begin position="180"/>
        <end position="201"/>
    </location>
</feature>
<dbReference type="Pfam" id="PF16357">
    <property type="entry name" value="PepSY_TM_like_2"/>
    <property type="match status" value="1"/>
</dbReference>
<accession>B4RG95</accession>
<reference evidence="2 3" key="1">
    <citation type="journal article" date="2008" name="BMC Genomics">
        <title>Complete genome of Phenylobacterium zucineum - a novel facultative intracellular bacterium isolated from human erythroleukemia cell line K562.</title>
        <authorList>
            <person name="Luo Y."/>
            <person name="Xu X."/>
            <person name="Ding Z."/>
            <person name="Liu Z."/>
            <person name="Zhang B."/>
            <person name="Yan Z."/>
            <person name="Sun J."/>
            <person name="Hu S."/>
            <person name="Hu X."/>
        </authorList>
    </citation>
    <scope>NUCLEOTIDE SEQUENCE [LARGE SCALE GENOMIC DNA]</scope>
    <source>
        <strain evidence="2 3">HLK1</strain>
    </source>
</reference>
<name>B4RG95_PHEZH</name>
<keyword evidence="1" id="KW-1133">Transmembrane helix</keyword>
<evidence type="ECO:0008006" key="4">
    <source>
        <dbReference type="Google" id="ProtNLM"/>
    </source>
</evidence>
<feature type="transmembrane region" description="Helical" evidence="1">
    <location>
        <begin position="45"/>
        <end position="67"/>
    </location>
</feature>
<dbReference type="eggNOG" id="COG3295">
    <property type="taxonomic scope" value="Bacteria"/>
</dbReference>
<keyword evidence="1" id="KW-0812">Transmembrane</keyword>
<keyword evidence="1" id="KW-0472">Membrane</keyword>
<dbReference type="OrthoDB" id="27171at2"/>
<keyword evidence="3" id="KW-1185">Reference proteome</keyword>
<dbReference type="PANTHER" id="PTHR40115">
    <property type="entry name" value="INNER MEMBRANE PROTEIN WITH PEPSY TM HELIX"/>
    <property type="match status" value="1"/>
</dbReference>
<dbReference type="KEGG" id="pzu:PHZ_c0805"/>
<dbReference type="HOGENOM" id="CLU_114004_0_0_5"/>
<dbReference type="STRING" id="450851.PHZ_c0805"/>
<gene>
    <name evidence="2" type="ordered locus">PHZ_c0805</name>
</gene>
<evidence type="ECO:0000313" key="3">
    <source>
        <dbReference type="Proteomes" id="UP000001868"/>
    </source>
</evidence>
<proteinExistence type="predicted"/>
<evidence type="ECO:0000256" key="1">
    <source>
        <dbReference type="SAM" id="Phobius"/>
    </source>
</evidence>
<sequence length="232" mass="24861">MNVVTPPQPADAAQDAPQAAAAAEKARAKRRAQKRAAFLRQVVQWHWISAAVCLVGMLLFAVTGITLNHAADIRAEPKTVTREGDLPTGLLSALQAAEAGGGELPAEVRRWLSDEMKVKAPAGPVEWSAGEAYVALPGPGSDGWVTLETQTGAVAYEHTDRGWIAYLNDLHKGRNTGTAWAWFIDIFAVASIVFSITGLLLLQLHAHARKSTWPLVGLGLVIPVLLALFLIH</sequence>
<dbReference type="AlphaFoldDB" id="B4RG95"/>
<dbReference type="EMBL" id="CP000747">
    <property type="protein sequence ID" value="ACG77219.1"/>
    <property type="molecule type" value="Genomic_DNA"/>
</dbReference>
<protein>
    <recommendedName>
        <fullName evidence="4">PepSY-associated TM helix domain-containing protein</fullName>
    </recommendedName>
</protein>
<dbReference type="RefSeq" id="WP_012521367.1">
    <property type="nucleotide sequence ID" value="NC_011144.1"/>
</dbReference>
<evidence type="ECO:0000313" key="2">
    <source>
        <dbReference type="EMBL" id="ACG77219.1"/>
    </source>
</evidence>
<feature type="transmembrane region" description="Helical" evidence="1">
    <location>
        <begin position="213"/>
        <end position="231"/>
    </location>
</feature>
<dbReference type="Proteomes" id="UP000001868">
    <property type="component" value="Chromosome"/>
</dbReference>